<dbReference type="STRING" id="139825.A0A401G6V8"/>
<organism evidence="19 20">
    <name type="scientific">Sparassis crispa</name>
    <dbReference type="NCBI Taxonomy" id="139825"/>
    <lineage>
        <taxon>Eukaryota</taxon>
        <taxon>Fungi</taxon>
        <taxon>Dikarya</taxon>
        <taxon>Basidiomycota</taxon>
        <taxon>Agaricomycotina</taxon>
        <taxon>Agaricomycetes</taxon>
        <taxon>Polyporales</taxon>
        <taxon>Sparassidaceae</taxon>
        <taxon>Sparassis</taxon>
    </lineage>
</organism>
<evidence type="ECO:0000256" key="11">
    <source>
        <dbReference type="ARBA" id="ARBA00022989"/>
    </source>
</evidence>
<dbReference type="EMBL" id="BFAD01000001">
    <property type="protein sequence ID" value="GBE77893.1"/>
    <property type="molecule type" value="Genomic_DNA"/>
</dbReference>
<evidence type="ECO:0000256" key="15">
    <source>
        <dbReference type="ARBA" id="ARBA00031387"/>
    </source>
</evidence>
<evidence type="ECO:0000313" key="19">
    <source>
        <dbReference type="EMBL" id="GBE77893.1"/>
    </source>
</evidence>
<comment type="similarity">
    <text evidence="3">Belongs to the complex I NDUFB11 subunit family.</text>
</comment>
<evidence type="ECO:0000256" key="14">
    <source>
        <dbReference type="ARBA" id="ARBA00030753"/>
    </source>
</evidence>
<evidence type="ECO:0000256" key="9">
    <source>
        <dbReference type="ARBA" id="ARBA00022946"/>
    </source>
</evidence>
<dbReference type="GO" id="GO:0005743">
    <property type="term" value="C:mitochondrial inner membrane"/>
    <property type="evidence" value="ECO:0007669"/>
    <property type="project" value="UniProtKB-SubCell"/>
</dbReference>
<evidence type="ECO:0000256" key="3">
    <source>
        <dbReference type="ARBA" id="ARBA00008915"/>
    </source>
</evidence>
<evidence type="ECO:0000256" key="5">
    <source>
        <dbReference type="ARBA" id="ARBA00022448"/>
    </source>
</evidence>
<accession>A0A401G6V8</accession>
<gene>
    <name evidence="19" type="ORF">SCP_0107750</name>
</gene>
<keyword evidence="12" id="KW-0496">Mitochondrion</keyword>
<comment type="caution">
    <text evidence="19">The sequence shown here is derived from an EMBL/GenBank/DDBJ whole genome shotgun (WGS) entry which is preliminary data.</text>
</comment>
<dbReference type="PANTHER" id="PTHR40637">
    <property type="entry name" value="ESSS SUBUNIT OF NADH:UBIQUINONE OXIDOREDUCTASE (COMPLEX I) PROTEIN"/>
    <property type="match status" value="1"/>
</dbReference>
<dbReference type="InterPro" id="IPR019329">
    <property type="entry name" value="NADH_UbQ_OxRdtase_ESSS_su"/>
</dbReference>
<keyword evidence="5" id="KW-0813">Transport</keyword>
<keyword evidence="6" id="KW-0679">Respiratory chain</keyword>
<reference evidence="19 20" key="1">
    <citation type="journal article" date="2018" name="Sci. Rep.">
        <title>Genome sequence of the cauliflower mushroom Sparassis crispa (Hanabiratake) and its association with beneficial usage.</title>
        <authorList>
            <person name="Kiyama R."/>
            <person name="Furutani Y."/>
            <person name="Kawaguchi K."/>
            <person name="Nakanishi T."/>
        </authorList>
    </citation>
    <scope>NUCLEOTIDE SEQUENCE [LARGE SCALE GENOMIC DNA]</scope>
</reference>
<dbReference type="Pfam" id="PF10183">
    <property type="entry name" value="ESSS"/>
    <property type="match status" value="1"/>
</dbReference>
<feature type="region of interest" description="Disordered" evidence="17">
    <location>
        <begin position="22"/>
        <end position="47"/>
    </location>
</feature>
<keyword evidence="10" id="KW-0249">Electron transport</keyword>
<sequence>MPSTSMLRGLQLRAPRSLPSFRRYASHSHGPHFNQPSGYIFGEKPLPPGQKRKREDWELLWYIGMFGSMAFAAVFLYYKPDTSLQTWAYNEAKVRMEARGEKTDYP</sequence>
<evidence type="ECO:0000256" key="18">
    <source>
        <dbReference type="SAM" id="Phobius"/>
    </source>
</evidence>
<evidence type="ECO:0000256" key="2">
    <source>
        <dbReference type="ARBA" id="ARBA00004434"/>
    </source>
</evidence>
<keyword evidence="9" id="KW-0809">Transit peptide</keyword>
<evidence type="ECO:0000256" key="1">
    <source>
        <dbReference type="ARBA" id="ARBA00003195"/>
    </source>
</evidence>
<dbReference type="Proteomes" id="UP000287166">
    <property type="component" value="Unassembled WGS sequence"/>
</dbReference>
<evidence type="ECO:0000256" key="16">
    <source>
        <dbReference type="ARBA" id="ARBA00046528"/>
    </source>
</evidence>
<feature type="transmembrane region" description="Helical" evidence="18">
    <location>
        <begin position="59"/>
        <end position="78"/>
    </location>
</feature>
<dbReference type="OrthoDB" id="2147978at2759"/>
<evidence type="ECO:0000256" key="6">
    <source>
        <dbReference type="ARBA" id="ARBA00022660"/>
    </source>
</evidence>
<evidence type="ECO:0000256" key="17">
    <source>
        <dbReference type="SAM" id="MobiDB-lite"/>
    </source>
</evidence>
<evidence type="ECO:0000313" key="20">
    <source>
        <dbReference type="Proteomes" id="UP000287166"/>
    </source>
</evidence>
<evidence type="ECO:0000256" key="10">
    <source>
        <dbReference type="ARBA" id="ARBA00022982"/>
    </source>
</evidence>
<evidence type="ECO:0000256" key="8">
    <source>
        <dbReference type="ARBA" id="ARBA00022792"/>
    </source>
</evidence>
<dbReference type="GeneID" id="38774810"/>
<keyword evidence="20" id="KW-1185">Reference proteome</keyword>
<protein>
    <recommendedName>
        <fullName evidence="4">NADH dehydrogenase [ubiquinone] 1 beta subcomplex subunit 11, mitochondrial</fullName>
    </recommendedName>
    <alternativeName>
        <fullName evidence="15">Complex I-ESSS</fullName>
    </alternativeName>
    <alternativeName>
        <fullName evidence="14">NADH-ubiquinone oxidoreductase ESSS subunit</fullName>
    </alternativeName>
</protein>
<keyword evidence="13 18" id="KW-0472">Membrane</keyword>
<comment type="subunit">
    <text evidence="16">Complex I is composed of 45 different subunits. Interacts with BCAP31.</text>
</comment>
<keyword evidence="11 18" id="KW-1133">Transmembrane helix</keyword>
<dbReference type="RefSeq" id="XP_027608806.1">
    <property type="nucleotide sequence ID" value="XM_027753005.1"/>
</dbReference>
<evidence type="ECO:0000256" key="7">
    <source>
        <dbReference type="ARBA" id="ARBA00022692"/>
    </source>
</evidence>
<proteinExistence type="inferred from homology"/>
<dbReference type="InParanoid" id="A0A401G6V8"/>
<comment type="function">
    <text evidence="1">Accessory subunit of the mitochondrial membrane respiratory chain NADH dehydrogenase (Complex I), that is believed not to be involved in catalysis. Complex I functions in the transfer of electrons from NADH to the respiratory chain. The immediate electron acceptor for the enzyme is believed to be ubiquinone.</text>
</comment>
<keyword evidence="7 18" id="KW-0812">Transmembrane</keyword>
<dbReference type="PANTHER" id="PTHR40637:SF1">
    <property type="entry name" value="ESSS SUBUNIT OF NADH:UBIQUINONE OXIDOREDUCTASE (COMPLEX I) PROTEIN"/>
    <property type="match status" value="1"/>
</dbReference>
<name>A0A401G6V8_9APHY</name>
<keyword evidence="8" id="KW-0999">Mitochondrion inner membrane</keyword>
<evidence type="ECO:0000256" key="4">
    <source>
        <dbReference type="ARBA" id="ARBA00018632"/>
    </source>
</evidence>
<evidence type="ECO:0000256" key="13">
    <source>
        <dbReference type="ARBA" id="ARBA00023136"/>
    </source>
</evidence>
<evidence type="ECO:0000256" key="12">
    <source>
        <dbReference type="ARBA" id="ARBA00023128"/>
    </source>
</evidence>
<comment type="subcellular location">
    <subcellularLocation>
        <location evidence="2">Mitochondrion inner membrane</location>
        <topology evidence="2">Single-pass membrane protein</topology>
    </subcellularLocation>
</comment>
<dbReference type="AlphaFoldDB" id="A0A401G6V8"/>